<dbReference type="PROSITE" id="PS50994">
    <property type="entry name" value="INTEGRASE"/>
    <property type="match status" value="1"/>
</dbReference>
<dbReference type="PANTHER" id="PTHR35004:SF8">
    <property type="entry name" value="TRANSPOSASE RV3428C-RELATED"/>
    <property type="match status" value="1"/>
</dbReference>
<feature type="compositionally biased region" description="Basic and acidic residues" evidence="2">
    <location>
        <begin position="519"/>
        <end position="533"/>
    </location>
</feature>
<dbReference type="SUPFAM" id="SSF53098">
    <property type="entry name" value="Ribonuclease H-like"/>
    <property type="match status" value="1"/>
</dbReference>
<evidence type="ECO:0000313" key="4">
    <source>
        <dbReference type="EMBL" id="OZG56920.1"/>
    </source>
</evidence>
<dbReference type="Proteomes" id="UP000216871">
    <property type="component" value="Unassembled WGS sequence"/>
</dbReference>
<dbReference type="Pfam" id="PF22483">
    <property type="entry name" value="Mu-transpos_C_2"/>
    <property type="match status" value="1"/>
</dbReference>
<dbReference type="Pfam" id="PF00665">
    <property type="entry name" value="rve"/>
    <property type="match status" value="1"/>
</dbReference>
<evidence type="ECO:0000256" key="2">
    <source>
        <dbReference type="SAM" id="MobiDB-lite"/>
    </source>
</evidence>
<dbReference type="InterPro" id="IPR054353">
    <property type="entry name" value="IstA-like_C"/>
</dbReference>
<dbReference type="InterPro" id="IPR001584">
    <property type="entry name" value="Integrase_cat-core"/>
</dbReference>
<organism evidence="4 5">
    <name type="scientific">Bifidobacterium myosotis</name>
    <dbReference type="NCBI Taxonomy" id="1630166"/>
    <lineage>
        <taxon>Bacteria</taxon>
        <taxon>Bacillati</taxon>
        <taxon>Actinomycetota</taxon>
        <taxon>Actinomycetes</taxon>
        <taxon>Bifidobacteriales</taxon>
        <taxon>Bifidobacteriaceae</taxon>
        <taxon>Bifidobacterium</taxon>
    </lineage>
</organism>
<dbReference type="InterPro" id="IPR012337">
    <property type="entry name" value="RNaseH-like_sf"/>
</dbReference>
<accession>A0A261FCP4</accession>
<comment type="caution">
    <text evidence="4">The sequence shown here is derived from an EMBL/GenBank/DDBJ whole genome shotgun (WGS) entry which is preliminary data.</text>
</comment>
<protein>
    <submittedName>
        <fullName evidence="4">Transposase</fullName>
    </submittedName>
</protein>
<evidence type="ECO:0000256" key="1">
    <source>
        <dbReference type="ARBA" id="ARBA00009277"/>
    </source>
</evidence>
<evidence type="ECO:0000259" key="3">
    <source>
        <dbReference type="PROSITE" id="PS50994"/>
    </source>
</evidence>
<proteinExistence type="inferred from homology"/>
<dbReference type="EMBL" id="MWWW01000037">
    <property type="protein sequence ID" value="OZG56920.1"/>
    <property type="molecule type" value="Genomic_DNA"/>
</dbReference>
<dbReference type="RefSeq" id="WP_158217001.1">
    <property type="nucleotide sequence ID" value="NZ_MWWW01000037.1"/>
</dbReference>
<evidence type="ECO:0000313" key="5">
    <source>
        <dbReference type="Proteomes" id="UP000216871"/>
    </source>
</evidence>
<name>A0A261FCP4_9BIFI</name>
<dbReference type="AlphaFoldDB" id="A0A261FCP4"/>
<sequence>MAVDWKQIMIMLLEGVSQSRVAGAVHCSKRDVARAARVVREHGVTMETLAGMDAGSVRDRWFPSKPREADSSYAQPDMDSYVERKGLYRRLPVKFLWYDYRNKARETGLRLYSYQSFCRLFAERCAQSDVTARLEHRPGEKAFIDWCGDCPRLLDPVTGRRAKVQVLVVVLPYSGLIYAEGFPDQRMESWLTGVRHALEEFGGVPNILVPDQCATAVDRAPRGSGEVRVNRRFAEFAEHYGTAVVPARAARPRDKALVEAAVGLVEQWAIAPADDMGPFRMLAHLNEYITCQVEWLNLRKPQDGSMSRRERFEGAEEPSLLPLPAEPFETCRWRKAKVPANYHIRVEHMNYSVPHRLAGRVLDVKLTTAKVVAYHNGEQVASHCRLHGASGQYATVPAHMPDRHRDMRSPWSRERFESWADAVGPETGRAIRRLLDSKPVVEQAYVPCSNILNLSRKYGSELLELACTETNRDDRIASLTGTRHRILAIRDAKRGEQATPTPRPARTAEDHAGNVGRVRGADAYKRTGREGSR</sequence>
<dbReference type="NCBIfam" id="NF033546">
    <property type="entry name" value="transpos_IS21"/>
    <property type="match status" value="1"/>
</dbReference>
<reference evidence="4 5" key="1">
    <citation type="journal article" date="2017" name="BMC Genomics">
        <title>Comparative genomic and phylogenomic analyses of the Bifidobacteriaceae family.</title>
        <authorList>
            <person name="Lugli G.A."/>
            <person name="Milani C."/>
            <person name="Turroni F."/>
            <person name="Duranti S."/>
            <person name="Mancabelli L."/>
            <person name="Mangifesta M."/>
            <person name="Ferrario C."/>
            <person name="Modesto M."/>
            <person name="Mattarelli P."/>
            <person name="Jiri K."/>
            <person name="van Sinderen D."/>
            <person name="Ventura M."/>
        </authorList>
    </citation>
    <scope>NUCLEOTIDE SEQUENCE [LARGE SCALE GENOMIC DNA]</scope>
    <source>
        <strain evidence="4 5">DSM 100196</strain>
    </source>
</reference>
<dbReference type="GO" id="GO:0003676">
    <property type="term" value="F:nucleic acid binding"/>
    <property type="evidence" value="ECO:0007669"/>
    <property type="project" value="InterPro"/>
</dbReference>
<dbReference type="GO" id="GO:0015074">
    <property type="term" value="P:DNA integration"/>
    <property type="evidence" value="ECO:0007669"/>
    <property type="project" value="InterPro"/>
</dbReference>
<dbReference type="InterPro" id="IPR036397">
    <property type="entry name" value="RNaseH_sf"/>
</dbReference>
<dbReference type="Gene3D" id="3.30.420.10">
    <property type="entry name" value="Ribonuclease H-like superfamily/Ribonuclease H"/>
    <property type="match status" value="1"/>
</dbReference>
<comment type="similarity">
    <text evidence="1">Belongs to the transposase IS21/IS408/IS1162 family.</text>
</comment>
<dbReference type="PANTHER" id="PTHR35004">
    <property type="entry name" value="TRANSPOSASE RV3428C-RELATED"/>
    <property type="match status" value="1"/>
</dbReference>
<dbReference type="OrthoDB" id="2065409at2"/>
<feature type="region of interest" description="Disordered" evidence="2">
    <location>
        <begin position="491"/>
        <end position="533"/>
    </location>
</feature>
<feature type="domain" description="Integrase catalytic" evidence="3">
    <location>
        <begin position="134"/>
        <end position="316"/>
    </location>
</feature>
<keyword evidence="5" id="KW-1185">Reference proteome</keyword>
<gene>
    <name evidence="4" type="ORF">BMYO_2147</name>
</gene>